<dbReference type="Proteomes" id="UP000001194">
    <property type="component" value="Unassembled WGS sequence"/>
</dbReference>
<reference evidence="2 3" key="1">
    <citation type="journal article" date="2008" name="Nature">
        <title>The genome of Laccaria bicolor provides insights into mycorrhizal symbiosis.</title>
        <authorList>
            <person name="Martin F."/>
            <person name="Aerts A."/>
            <person name="Ahren D."/>
            <person name="Brun A."/>
            <person name="Danchin E.G.J."/>
            <person name="Duchaussoy F."/>
            <person name="Gibon J."/>
            <person name="Kohler A."/>
            <person name="Lindquist E."/>
            <person name="Pereda V."/>
            <person name="Salamov A."/>
            <person name="Shapiro H.J."/>
            <person name="Wuyts J."/>
            <person name="Blaudez D."/>
            <person name="Buee M."/>
            <person name="Brokstein P."/>
            <person name="Canbaeck B."/>
            <person name="Cohen D."/>
            <person name="Courty P.E."/>
            <person name="Coutinho P.M."/>
            <person name="Delaruelle C."/>
            <person name="Detter J.C."/>
            <person name="Deveau A."/>
            <person name="DiFazio S."/>
            <person name="Duplessis S."/>
            <person name="Fraissinet-Tachet L."/>
            <person name="Lucic E."/>
            <person name="Frey-Klett P."/>
            <person name="Fourrey C."/>
            <person name="Feussner I."/>
            <person name="Gay G."/>
            <person name="Grimwood J."/>
            <person name="Hoegger P.J."/>
            <person name="Jain P."/>
            <person name="Kilaru S."/>
            <person name="Labbe J."/>
            <person name="Lin Y.C."/>
            <person name="Legue V."/>
            <person name="Le Tacon F."/>
            <person name="Marmeisse R."/>
            <person name="Melayah D."/>
            <person name="Montanini B."/>
            <person name="Muratet M."/>
            <person name="Nehls U."/>
            <person name="Niculita-Hirzel H."/>
            <person name="Oudot-Le Secq M.P."/>
            <person name="Peter M."/>
            <person name="Quesneville H."/>
            <person name="Rajashekar B."/>
            <person name="Reich M."/>
            <person name="Rouhier N."/>
            <person name="Schmutz J."/>
            <person name="Yin T."/>
            <person name="Chalot M."/>
            <person name="Henrissat B."/>
            <person name="Kuees U."/>
            <person name="Lucas S."/>
            <person name="Van de Peer Y."/>
            <person name="Podila G.K."/>
            <person name="Polle A."/>
            <person name="Pukkila P.J."/>
            <person name="Richardson P.M."/>
            <person name="Rouze P."/>
            <person name="Sanders I.R."/>
            <person name="Stajich J.E."/>
            <person name="Tunlid A."/>
            <person name="Tuskan G."/>
            <person name="Grigoriev I.V."/>
        </authorList>
    </citation>
    <scope>NUCLEOTIDE SEQUENCE [LARGE SCALE GENOMIC DNA]</scope>
    <source>
        <strain evidence="3">S238N-H82 / ATCC MYA-4686</strain>
    </source>
</reference>
<dbReference type="KEGG" id="lbc:LACBIDRAFT_299478"/>
<feature type="compositionally biased region" description="Low complexity" evidence="1">
    <location>
        <begin position="17"/>
        <end position="46"/>
    </location>
</feature>
<dbReference type="GeneID" id="6077989"/>
<name>B0DET2_LACBS</name>
<proteinExistence type="predicted"/>
<dbReference type="InParanoid" id="B0DET2"/>
<gene>
    <name evidence="2" type="ORF">LACBIDRAFT_299478</name>
</gene>
<evidence type="ECO:0000256" key="1">
    <source>
        <dbReference type="SAM" id="MobiDB-lite"/>
    </source>
</evidence>
<accession>B0DET2</accession>
<dbReference type="RefSeq" id="XP_001882456.1">
    <property type="nucleotide sequence ID" value="XM_001882421.1"/>
</dbReference>
<dbReference type="OrthoDB" id="2675575at2759"/>
<organism evidence="3">
    <name type="scientific">Laccaria bicolor (strain S238N-H82 / ATCC MYA-4686)</name>
    <name type="common">Bicoloured deceiver</name>
    <name type="synonym">Laccaria laccata var. bicolor</name>
    <dbReference type="NCBI Taxonomy" id="486041"/>
    <lineage>
        <taxon>Eukaryota</taxon>
        <taxon>Fungi</taxon>
        <taxon>Dikarya</taxon>
        <taxon>Basidiomycota</taxon>
        <taxon>Agaricomycotina</taxon>
        <taxon>Agaricomycetes</taxon>
        <taxon>Agaricomycetidae</taxon>
        <taxon>Agaricales</taxon>
        <taxon>Agaricineae</taxon>
        <taxon>Hydnangiaceae</taxon>
        <taxon>Laccaria</taxon>
    </lineage>
</organism>
<evidence type="ECO:0000313" key="2">
    <source>
        <dbReference type="EMBL" id="EDR07083.1"/>
    </source>
</evidence>
<feature type="compositionally biased region" description="Low complexity" evidence="1">
    <location>
        <begin position="65"/>
        <end position="75"/>
    </location>
</feature>
<dbReference type="EMBL" id="DS547106">
    <property type="protein sequence ID" value="EDR07083.1"/>
    <property type="molecule type" value="Genomic_DNA"/>
</dbReference>
<protein>
    <submittedName>
        <fullName evidence="2">Predicted protein</fullName>
    </submittedName>
</protein>
<keyword evidence="3" id="KW-1185">Reference proteome</keyword>
<sequence length="317" mass="34569">MMKSPYRPSPTAFSTQSTMSSLSDTVSSLSSTISPSPSIASAPSTPKKQVSSNFSGHYVSPGAGLLLRTPPTLLRSPPPSKQGPPLGSPFKTIKKKKTTAITIDDPFVEGGDAAIVIQTKHSIKVRLPTPSPAQPSTPKRAPVAEPLITQESPRARTTHSSVAEPQATQVTANNKPIYYIPHPDKFIAQRASFPHTTYVITKGEEVGLFSAWHDTAIRVQNILAPKGRIQYILQSFPTFEAAFDVYAHVYNMRTLEPIPISGGRFDVPINRFFDDQPNSDGKWDSDSARADQDDCEGWVFADSDKEIQVRTSCTGTW</sequence>
<dbReference type="AlphaFoldDB" id="B0DET2"/>
<evidence type="ECO:0000313" key="3">
    <source>
        <dbReference type="Proteomes" id="UP000001194"/>
    </source>
</evidence>
<feature type="region of interest" description="Disordered" evidence="1">
    <location>
        <begin position="1"/>
        <end position="93"/>
    </location>
</feature>
<dbReference type="HOGENOM" id="CLU_956663_0_0_1"/>